<name>A0ACB1MJN0_RANTA</name>
<accession>A0ACB1MJN0</accession>
<protein>
    <submittedName>
        <fullName evidence="1">Uncharacterized protein</fullName>
    </submittedName>
</protein>
<sequence>MHYLRHTHLLFALCLPIHPSYNSFHGLFPPDTVFVVVQALSRVRLLVTPWTAAHQASLSFTISRTLCKLTFVESVMPFNHLIPCCPLLFFAFSLSQHQGLFQ</sequence>
<organism evidence="1 2">
    <name type="scientific">Rangifer tarandus platyrhynchus</name>
    <name type="common">Svalbard reindeer</name>
    <dbReference type="NCBI Taxonomy" id="3082113"/>
    <lineage>
        <taxon>Eukaryota</taxon>
        <taxon>Metazoa</taxon>
        <taxon>Chordata</taxon>
        <taxon>Craniata</taxon>
        <taxon>Vertebrata</taxon>
        <taxon>Euteleostomi</taxon>
        <taxon>Mammalia</taxon>
        <taxon>Eutheria</taxon>
        <taxon>Laurasiatheria</taxon>
        <taxon>Artiodactyla</taxon>
        <taxon>Ruminantia</taxon>
        <taxon>Pecora</taxon>
        <taxon>Cervidae</taxon>
        <taxon>Odocoileinae</taxon>
        <taxon>Rangifer</taxon>
    </lineage>
</organism>
<dbReference type="EMBL" id="OZ243562">
    <property type="protein sequence ID" value="CAN0500669.1"/>
    <property type="molecule type" value="Genomic_DNA"/>
</dbReference>
<evidence type="ECO:0000313" key="1">
    <source>
        <dbReference type="EMBL" id="CAN0500669.1"/>
    </source>
</evidence>
<gene>
    <name evidence="1" type="ORF">MRATA1EN22A_LOCUS22269</name>
</gene>
<reference evidence="1" key="1">
    <citation type="submission" date="2025-03" db="EMBL/GenBank/DDBJ databases">
        <authorList>
            <consortium name="ELIXIR-Norway"/>
            <consortium name="Elixir Norway"/>
        </authorList>
    </citation>
    <scope>NUCLEOTIDE SEQUENCE</scope>
</reference>
<dbReference type="Proteomes" id="UP001162501">
    <property type="component" value="Chromosome 34"/>
</dbReference>
<proteinExistence type="predicted"/>
<evidence type="ECO:0000313" key="2">
    <source>
        <dbReference type="Proteomes" id="UP001162501"/>
    </source>
</evidence>